<dbReference type="RefSeq" id="XP_040875529.1">
    <property type="nucleotide sequence ID" value="XM_041028841.1"/>
</dbReference>
<gene>
    <name evidence="1" type="ORF">M437DRAFT_88477</name>
</gene>
<sequence length="280" mass="31007">MAPKRSFLGRSAAQKLIDPAIRRAVEFQELSARIEKAQAESVGLRAVPAHLDINEIRRQAQENDKTINSLQQESLIQDDQRLKRQDMQRQLDNVLAGLNTQGELPAVARSKAQIQAQRMACLQFLADTVTDATPQEQANFHGLVAAAQEPEKLVPGDKYTKEHIMWALNSDTTKDSWTIDEVFEALVSARRTVDQQGQHTVDSKFAIISSTLERIDTTGQETAKETRRLENSMQKVVDALGPFDDGALIARPSTAPPPVTAATYTRTVPSSFNQITSDES</sequence>
<reference evidence="1 2" key="1">
    <citation type="journal article" date="2014" name="BMC Genomics">
        <title>Genome sequencing of four Aureobasidium pullulans varieties: biotechnological potential, stress tolerance, and description of new species.</title>
        <authorList>
            <person name="Gostin Ar C."/>
            <person name="Ohm R.A."/>
            <person name="Kogej T."/>
            <person name="Sonjak S."/>
            <person name="Turk M."/>
            <person name="Zajc J."/>
            <person name="Zalar P."/>
            <person name="Grube M."/>
            <person name="Sun H."/>
            <person name="Han J."/>
            <person name="Sharma A."/>
            <person name="Chiniquy J."/>
            <person name="Ngan C.Y."/>
            <person name="Lipzen A."/>
            <person name="Barry K."/>
            <person name="Grigoriev I.V."/>
            <person name="Gunde-Cimerman N."/>
        </authorList>
    </citation>
    <scope>NUCLEOTIDE SEQUENCE [LARGE SCALE GENOMIC DNA]</scope>
    <source>
        <strain evidence="1 2">CBS 110374</strain>
    </source>
</reference>
<evidence type="ECO:0000313" key="1">
    <source>
        <dbReference type="EMBL" id="KEQ58506.1"/>
    </source>
</evidence>
<name>A0A074W7F9_AURM1</name>
<evidence type="ECO:0000313" key="2">
    <source>
        <dbReference type="Proteomes" id="UP000030672"/>
    </source>
</evidence>
<accession>A0A074W7F9</accession>
<dbReference type="HOGENOM" id="CLU_993900_0_0_1"/>
<organism evidence="1 2">
    <name type="scientific">Aureobasidium melanogenum (strain CBS 110374)</name>
    <name type="common">Aureobasidium pullulans var. melanogenum</name>
    <dbReference type="NCBI Taxonomy" id="1043003"/>
    <lineage>
        <taxon>Eukaryota</taxon>
        <taxon>Fungi</taxon>
        <taxon>Dikarya</taxon>
        <taxon>Ascomycota</taxon>
        <taxon>Pezizomycotina</taxon>
        <taxon>Dothideomycetes</taxon>
        <taxon>Dothideomycetidae</taxon>
        <taxon>Dothideales</taxon>
        <taxon>Saccotheciaceae</taxon>
        <taxon>Aureobasidium</taxon>
    </lineage>
</organism>
<dbReference type="Proteomes" id="UP000030672">
    <property type="component" value="Unassembled WGS sequence"/>
</dbReference>
<protein>
    <submittedName>
        <fullName evidence="1">Uncharacterized protein</fullName>
    </submittedName>
</protein>
<dbReference type="AlphaFoldDB" id="A0A074W7F9"/>
<dbReference type="GeneID" id="63922214"/>
<proteinExistence type="predicted"/>
<keyword evidence="2" id="KW-1185">Reference proteome</keyword>
<dbReference type="EMBL" id="KL584854">
    <property type="protein sequence ID" value="KEQ58506.1"/>
    <property type="molecule type" value="Genomic_DNA"/>
</dbReference>